<evidence type="ECO:0000313" key="2">
    <source>
        <dbReference type="EMBL" id="MFC6952622.1"/>
    </source>
</evidence>
<proteinExistence type="predicted"/>
<keyword evidence="3" id="KW-1185">Reference proteome</keyword>
<accession>A0ABD5VHI4</accession>
<name>A0ABD5VHI4_9EURY</name>
<dbReference type="EMBL" id="JBHSXN010000001">
    <property type="protein sequence ID" value="MFC6952622.1"/>
    <property type="molecule type" value="Genomic_DNA"/>
</dbReference>
<reference evidence="2 3" key="1">
    <citation type="journal article" date="2019" name="Int. J. Syst. Evol. Microbiol.">
        <title>The Global Catalogue of Microorganisms (GCM) 10K type strain sequencing project: providing services to taxonomists for standard genome sequencing and annotation.</title>
        <authorList>
            <consortium name="The Broad Institute Genomics Platform"/>
            <consortium name="The Broad Institute Genome Sequencing Center for Infectious Disease"/>
            <person name="Wu L."/>
            <person name="Ma J."/>
        </authorList>
    </citation>
    <scope>NUCLEOTIDE SEQUENCE [LARGE SCALE GENOMIC DNA]</scope>
    <source>
        <strain evidence="2 3">GX26</strain>
    </source>
</reference>
<evidence type="ECO:0000313" key="3">
    <source>
        <dbReference type="Proteomes" id="UP001596395"/>
    </source>
</evidence>
<feature type="transmembrane region" description="Helical" evidence="1">
    <location>
        <begin position="86"/>
        <end position="105"/>
    </location>
</feature>
<feature type="transmembrane region" description="Helical" evidence="1">
    <location>
        <begin position="197"/>
        <end position="220"/>
    </location>
</feature>
<keyword evidence="1" id="KW-0472">Membrane</keyword>
<dbReference type="AlphaFoldDB" id="A0ABD5VHI4"/>
<protein>
    <recommendedName>
        <fullName evidence="4">CAAX protease self-immunity</fullName>
    </recommendedName>
</protein>
<feature type="transmembrane region" description="Helical" evidence="1">
    <location>
        <begin position="125"/>
        <end position="154"/>
    </location>
</feature>
<evidence type="ECO:0008006" key="4">
    <source>
        <dbReference type="Google" id="ProtNLM"/>
    </source>
</evidence>
<sequence>MYESIVGALPGVDIDSSTAIGIQVLAFEAGVLVVAALYGLWAGVVVGTAAVAVAAIGSALMLTYARRIRELDAPESYRRLLFGSNVEVVLGVLAFVAVVTHLFVYDPRVATDPLVTALLGDEPPVLATYLTLLVLWDVVYRIGTSWWAAVAAVWRAYTFEFDPARSRAFARADGLNLAFAAVQLVFVPFVLDRPVLLVVLLGHVLAVAAATALSVGLTLADARDATVSA</sequence>
<dbReference type="InterPro" id="IPR055952">
    <property type="entry name" value="DUF7530"/>
</dbReference>
<keyword evidence="1" id="KW-0812">Transmembrane</keyword>
<comment type="caution">
    <text evidence="2">The sequence shown here is derived from an EMBL/GenBank/DDBJ whole genome shotgun (WGS) entry which is preliminary data.</text>
</comment>
<organism evidence="2 3">
    <name type="scientific">Halorubellus litoreus</name>
    <dbReference type="NCBI Taxonomy" id="755308"/>
    <lineage>
        <taxon>Archaea</taxon>
        <taxon>Methanobacteriati</taxon>
        <taxon>Methanobacteriota</taxon>
        <taxon>Stenosarchaea group</taxon>
        <taxon>Halobacteria</taxon>
        <taxon>Halobacteriales</taxon>
        <taxon>Halorubellaceae</taxon>
        <taxon>Halorubellus</taxon>
    </lineage>
</organism>
<feature type="transmembrane region" description="Helical" evidence="1">
    <location>
        <begin position="174"/>
        <end position="191"/>
    </location>
</feature>
<dbReference type="Proteomes" id="UP001596395">
    <property type="component" value="Unassembled WGS sequence"/>
</dbReference>
<dbReference type="Pfam" id="PF24374">
    <property type="entry name" value="DUF7530"/>
    <property type="match status" value="1"/>
</dbReference>
<gene>
    <name evidence="2" type="ORF">ACFQGB_07070</name>
</gene>
<dbReference type="RefSeq" id="WP_336349678.1">
    <property type="nucleotide sequence ID" value="NZ_JBHSXN010000001.1"/>
</dbReference>
<feature type="transmembrane region" description="Helical" evidence="1">
    <location>
        <begin position="40"/>
        <end position="65"/>
    </location>
</feature>
<keyword evidence="1" id="KW-1133">Transmembrane helix</keyword>
<evidence type="ECO:0000256" key="1">
    <source>
        <dbReference type="SAM" id="Phobius"/>
    </source>
</evidence>